<accession>A0ABV7CD79</accession>
<protein>
    <submittedName>
        <fullName evidence="1">Uncharacterized protein</fullName>
    </submittedName>
</protein>
<dbReference type="Proteomes" id="UP001595384">
    <property type="component" value="Unassembled WGS sequence"/>
</dbReference>
<name>A0ABV7CD79_9VIBR</name>
<dbReference type="RefSeq" id="WP_261809193.1">
    <property type="nucleotide sequence ID" value="NZ_AP024912.1"/>
</dbReference>
<organism evidence="1 2">
    <name type="scientific">Vibrio zhugei</name>
    <dbReference type="NCBI Taxonomy" id="2479546"/>
    <lineage>
        <taxon>Bacteria</taxon>
        <taxon>Pseudomonadati</taxon>
        <taxon>Pseudomonadota</taxon>
        <taxon>Gammaproteobacteria</taxon>
        <taxon>Vibrionales</taxon>
        <taxon>Vibrionaceae</taxon>
        <taxon>Vibrio</taxon>
    </lineage>
</organism>
<evidence type="ECO:0000313" key="2">
    <source>
        <dbReference type="Proteomes" id="UP001595384"/>
    </source>
</evidence>
<proteinExistence type="predicted"/>
<dbReference type="EMBL" id="JBHRSE010000095">
    <property type="protein sequence ID" value="MFC3024903.1"/>
    <property type="molecule type" value="Genomic_DNA"/>
</dbReference>
<reference evidence="2" key="1">
    <citation type="journal article" date="2019" name="Int. J. Syst. Evol. Microbiol.">
        <title>The Global Catalogue of Microorganisms (GCM) 10K type strain sequencing project: providing services to taxonomists for standard genome sequencing and annotation.</title>
        <authorList>
            <consortium name="The Broad Institute Genomics Platform"/>
            <consortium name="The Broad Institute Genome Sequencing Center for Infectious Disease"/>
            <person name="Wu L."/>
            <person name="Ma J."/>
        </authorList>
    </citation>
    <scope>NUCLEOTIDE SEQUENCE [LARGE SCALE GENOMIC DNA]</scope>
    <source>
        <strain evidence="2">KCTC 62784</strain>
    </source>
</reference>
<gene>
    <name evidence="1" type="ORF">ACFODT_13865</name>
</gene>
<evidence type="ECO:0000313" key="1">
    <source>
        <dbReference type="EMBL" id="MFC3024903.1"/>
    </source>
</evidence>
<keyword evidence="2" id="KW-1185">Reference proteome</keyword>
<sequence length="41" mass="4989">MKQLTPQQLKDLQGMINYRLDDTQRDLLTEEERHLITSLFR</sequence>
<comment type="caution">
    <text evidence="1">The sequence shown here is derived from an EMBL/GenBank/DDBJ whole genome shotgun (WGS) entry which is preliminary data.</text>
</comment>